<dbReference type="AlphaFoldDB" id="A0A7R9TR48"/>
<dbReference type="SUPFAM" id="SSF52113">
    <property type="entry name" value="BRCT domain"/>
    <property type="match status" value="1"/>
</dbReference>
<gene>
    <name evidence="9" type="ORF">MPUS1402_LOCUS8366</name>
</gene>
<dbReference type="PANTHER" id="PTHR11071">
    <property type="entry name" value="PEPTIDYL-PROLYL CIS-TRANS ISOMERASE"/>
    <property type="match status" value="1"/>
</dbReference>
<comment type="catalytic activity">
    <reaction evidence="1">
        <text>[protein]-peptidylproline (omega=180) = [protein]-peptidylproline (omega=0)</text>
        <dbReference type="Rhea" id="RHEA:16237"/>
        <dbReference type="Rhea" id="RHEA-COMP:10747"/>
        <dbReference type="Rhea" id="RHEA-COMP:10748"/>
        <dbReference type="ChEBI" id="CHEBI:83833"/>
        <dbReference type="ChEBI" id="CHEBI:83834"/>
        <dbReference type="EC" id="5.2.1.8"/>
    </reaction>
</comment>
<dbReference type="GO" id="GO:0016018">
    <property type="term" value="F:cyclosporin A binding"/>
    <property type="evidence" value="ECO:0007669"/>
    <property type="project" value="TreeGrafter"/>
</dbReference>
<dbReference type="PROSITE" id="PS50072">
    <property type="entry name" value="CSA_PPIASE_2"/>
    <property type="match status" value="1"/>
</dbReference>
<dbReference type="Gene3D" id="3.40.50.10190">
    <property type="entry name" value="BRCT domain"/>
    <property type="match status" value="1"/>
</dbReference>
<reference evidence="9" key="1">
    <citation type="submission" date="2021-01" db="EMBL/GenBank/DDBJ databases">
        <authorList>
            <person name="Corre E."/>
            <person name="Pelletier E."/>
            <person name="Niang G."/>
            <person name="Scheremetjew M."/>
            <person name="Finn R."/>
            <person name="Kale V."/>
            <person name="Holt S."/>
            <person name="Cochrane G."/>
            <person name="Meng A."/>
            <person name="Brown T."/>
            <person name="Cohen L."/>
        </authorList>
    </citation>
    <scope>NUCLEOTIDE SEQUENCE</scope>
    <source>
        <strain evidence="9">RCC1614</strain>
    </source>
</reference>
<dbReference type="InterPro" id="IPR001357">
    <property type="entry name" value="BRCT_dom"/>
</dbReference>
<comment type="similarity">
    <text evidence="2">Belongs to the cyclophilin-type PPIase family.</text>
</comment>
<dbReference type="InterPro" id="IPR002130">
    <property type="entry name" value="Cyclophilin-type_PPIase_dom"/>
</dbReference>
<organism evidence="9">
    <name type="scientific">Micromonas pusilla</name>
    <name type="common">Picoplanktonic green alga</name>
    <name type="synonym">Chromulina pusilla</name>
    <dbReference type="NCBI Taxonomy" id="38833"/>
    <lineage>
        <taxon>Eukaryota</taxon>
        <taxon>Viridiplantae</taxon>
        <taxon>Chlorophyta</taxon>
        <taxon>Mamiellophyceae</taxon>
        <taxon>Mamiellales</taxon>
        <taxon>Mamiellaceae</taxon>
        <taxon>Micromonas</taxon>
    </lineage>
</organism>
<dbReference type="GO" id="GO:0005737">
    <property type="term" value="C:cytoplasm"/>
    <property type="evidence" value="ECO:0007669"/>
    <property type="project" value="TreeGrafter"/>
</dbReference>
<dbReference type="CDD" id="cd01926">
    <property type="entry name" value="cyclophilin_ABH_like"/>
    <property type="match status" value="1"/>
</dbReference>
<evidence type="ECO:0000256" key="4">
    <source>
        <dbReference type="ARBA" id="ARBA00023110"/>
    </source>
</evidence>
<dbReference type="SUPFAM" id="SSF50891">
    <property type="entry name" value="Cyclophilin-like"/>
    <property type="match status" value="1"/>
</dbReference>
<evidence type="ECO:0000256" key="6">
    <source>
        <dbReference type="SAM" id="MobiDB-lite"/>
    </source>
</evidence>
<dbReference type="Gene3D" id="2.40.100.10">
    <property type="entry name" value="Cyclophilin-like"/>
    <property type="match status" value="1"/>
</dbReference>
<dbReference type="InterPro" id="IPR020892">
    <property type="entry name" value="Cyclophilin-type_PPIase_CS"/>
</dbReference>
<dbReference type="PRINTS" id="PR00153">
    <property type="entry name" value="CSAPPISMRASE"/>
</dbReference>
<dbReference type="PANTHER" id="PTHR11071:SF561">
    <property type="entry name" value="PEPTIDYL-PROLYL CIS-TRANS ISOMERASE D-RELATED"/>
    <property type="match status" value="1"/>
</dbReference>
<dbReference type="PROSITE" id="PS50172">
    <property type="entry name" value="BRCT"/>
    <property type="match status" value="1"/>
</dbReference>
<feature type="region of interest" description="Disordered" evidence="6">
    <location>
        <begin position="249"/>
        <end position="344"/>
    </location>
</feature>
<dbReference type="GO" id="GO:0003755">
    <property type="term" value="F:peptidyl-prolyl cis-trans isomerase activity"/>
    <property type="evidence" value="ECO:0007669"/>
    <property type="project" value="UniProtKB-KW"/>
</dbReference>
<evidence type="ECO:0000259" key="7">
    <source>
        <dbReference type="PROSITE" id="PS50072"/>
    </source>
</evidence>
<keyword evidence="5" id="KW-0413">Isomerase</keyword>
<sequence length="525" mass="53898">MSVGGTPAGRIVFELRVDVVPRTCENFRALCTGEKGVGRSRKPLSYKGSAFHRVIPDFMCQAGDFTNGDGTGGESIYGAKFADENFRLRHVGPGVLSMANAGPDTNGSQFFICTAKTEWLDGKHVVFGSVVDGMDVVRFIERVGSKSGKTAKRVVVTDCGELDPELDDGGAAGVTAAAREVAARRRAEEDEAARRTMLVGQEDPDVASARRLKRMREAAAGKSWNAAGGATEPPRVGGLSAIAARHFDDSGKKETEEPAPAPPPPAAAARATKRSKPIPVPKPTAVPKAEPKAAEPKAIDLTGASTDEDDAAAANPQPPKRPRGRPKKQPRAPAPTSPAGGYASGNAVVAVPAKGLKKSAAAAAIVRRADGGVAPHLQLAGKTIVLTGVFPELGGGCGLNLGKDKARRLCEQFGGRVTTAVSGRTDLLLVGSEPGASKVAKARSTPGCMLMNIDQLREQLTAGNALPDKGTAAAAALTSGVVINAFSGGYVGKNGGNGLAYDMSDAQLRYLATGGGGGGGPGLLR</sequence>
<feature type="domain" description="BRCT" evidence="8">
    <location>
        <begin position="379"/>
        <end position="473"/>
    </location>
</feature>
<feature type="compositionally biased region" description="Basic residues" evidence="6">
    <location>
        <begin position="320"/>
        <end position="330"/>
    </location>
</feature>
<dbReference type="EC" id="5.2.1.8" evidence="3"/>
<evidence type="ECO:0000259" key="8">
    <source>
        <dbReference type="PROSITE" id="PS50172"/>
    </source>
</evidence>
<dbReference type="Pfam" id="PF00160">
    <property type="entry name" value="Pro_isomerase"/>
    <property type="match status" value="1"/>
</dbReference>
<dbReference type="GO" id="GO:0006457">
    <property type="term" value="P:protein folding"/>
    <property type="evidence" value="ECO:0007669"/>
    <property type="project" value="InterPro"/>
</dbReference>
<feature type="region of interest" description="Disordered" evidence="6">
    <location>
        <begin position="187"/>
        <end position="207"/>
    </location>
</feature>
<evidence type="ECO:0000313" key="9">
    <source>
        <dbReference type="EMBL" id="CAD8242698.1"/>
    </source>
</evidence>
<feature type="compositionally biased region" description="Basic and acidic residues" evidence="6">
    <location>
        <begin position="289"/>
        <end position="298"/>
    </location>
</feature>
<evidence type="ECO:0000256" key="2">
    <source>
        <dbReference type="ARBA" id="ARBA00007365"/>
    </source>
</evidence>
<dbReference type="EMBL" id="HBDY01011088">
    <property type="protein sequence ID" value="CAD8242698.1"/>
    <property type="molecule type" value="Transcribed_RNA"/>
</dbReference>
<evidence type="ECO:0000256" key="1">
    <source>
        <dbReference type="ARBA" id="ARBA00000971"/>
    </source>
</evidence>
<evidence type="ECO:0000256" key="3">
    <source>
        <dbReference type="ARBA" id="ARBA00013194"/>
    </source>
</evidence>
<dbReference type="PROSITE" id="PS00170">
    <property type="entry name" value="CSA_PPIASE_1"/>
    <property type="match status" value="1"/>
</dbReference>
<accession>A0A7R9TR48</accession>
<dbReference type="InterPro" id="IPR029000">
    <property type="entry name" value="Cyclophilin-like_dom_sf"/>
</dbReference>
<proteinExistence type="inferred from homology"/>
<dbReference type="InterPro" id="IPR036420">
    <property type="entry name" value="BRCT_dom_sf"/>
</dbReference>
<dbReference type="FunFam" id="2.40.100.10:FF:000002">
    <property type="entry name" value="Peptidyl-prolyl cis-trans isomerase"/>
    <property type="match status" value="1"/>
</dbReference>
<evidence type="ECO:0000256" key="5">
    <source>
        <dbReference type="ARBA" id="ARBA00023235"/>
    </source>
</evidence>
<name>A0A7R9TR48_MICPS</name>
<feature type="domain" description="PPIase cyclophilin-type" evidence="7">
    <location>
        <begin position="1"/>
        <end position="161"/>
    </location>
</feature>
<protein>
    <recommendedName>
        <fullName evidence="3">peptidylprolyl isomerase</fullName>
        <ecNumber evidence="3">5.2.1.8</ecNumber>
    </recommendedName>
</protein>
<keyword evidence="4" id="KW-0697">Rotamase</keyword>
<dbReference type="Pfam" id="PF00533">
    <property type="entry name" value="BRCT"/>
    <property type="match status" value="1"/>
</dbReference>